<dbReference type="AlphaFoldDB" id="A0A1H6D3J8"/>
<protein>
    <submittedName>
        <fullName evidence="1">Uncharacterized protein</fullName>
    </submittedName>
</protein>
<gene>
    <name evidence="1" type="ORF">SAMN04488115_11533</name>
</gene>
<dbReference type="RefSeq" id="WP_103875291.1">
    <property type="nucleotide sequence ID" value="NZ_FNUY01000015.1"/>
</dbReference>
<name>A0A1H6D3J8_9HYPH</name>
<dbReference type="EMBL" id="FNUY01000015">
    <property type="protein sequence ID" value="SEG79880.1"/>
    <property type="molecule type" value="Genomic_DNA"/>
</dbReference>
<dbReference type="OrthoDB" id="8161184at2"/>
<organism evidence="1 2">
    <name type="scientific">Bosea lathyri</name>
    <dbReference type="NCBI Taxonomy" id="1036778"/>
    <lineage>
        <taxon>Bacteria</taxon>
        <taxon>Pseudomonadati</taxon>
        <taxon>Pseudomonadota</taxon>
        <taxon>Alphaproteobacteria</taxon>
        <taxon>Hyphomicrobiales</taxon>
        <taxon>Boseaceae</taxon>
        <taxon>Bosea</taxon>
    </lineage>
</organism>
<evidence type="ECO:0000313" key="1">
    <source>
        <dbReference type="EMBL" id="SEG79880.1"/>
    </source>
</evidence>
<accession>A0A1H6D3J8</accession>
<reference evidence="1 2" key="1">
    <citation type="submission" date="2016-10" db="EMBL/GenBank/DDBJ databases">
        <authorList>
            <person name="de Groot N.N."/>
        </authorList>
    </citation>
    <scope>NUCLEOTIDE SEQUENCE [LARGE SCALE GENOMIC DNA]</scope>
    <source>
        <strain evidence="1 2">DSM 26656</strain>
    </source>
</reference>
<proteinExistence type="predicted"/>
<dbReference type="Proteomes" id="UP000236743">
    <property type="component" value="Unassembled WGS sequence"/>
</dbReference>
<sequence length="113" mass="13044">MATRETSAFSAEHIAKFHRMQALRPVVLHRMGDVLEVWRDCANKPCRRARSCQRSDATCLYAFMQALPEEEHRLFRYALENRRDGLDPDEAIERAQARVESEIARGLYQPAPG</sequence>
<evidence type="ECO:0000313" key="2">
    <source>
        <dbReference type="Proteomes" id="UP000236743"/>
    </source>
</evidence>
<keyword evidence="2" id="KW-1185">Reference proteome</keyword>